<evidence type="ECO:0000256" key="4">
    <source>
        <dbReference type="SAM" id="MobiDB-lite"/>
    </source>
</evidence>
<evidence type="ECO:0000313" key="7">
    <source>
        <dbReference type="Proteomes" id="UP000250140"/>
    </source>
</evidence>
<dbReference type="PANTHER" id="PTHR45982:SF1">
    <property type="entry name" value="REGULATOR OF CHROMOSOME CONDENSATION"/>
    <property type="match status" value="1"/>
</dbReference>
<feature type="repeat" description="RCC1" evidence="3">
    <location>
        <begin position="411"/>
        <end position="467"/>
    </location>
</feature>
<dbReference type="InterPro" id="IPR009091">
    <property type="entry name" value="RCC1/BLIP-II"/>
</dbReference>
<name>A0A8E2F9G0_9PEZI</name>
<feature type="compositionally biased region" description="Low complexity" evidence="4">
    <location>
        <begin position="46"/>
        <end position="73"/>
    </location>
</feature>
<keyword evidence="7" id="KW-1185">Reference proteome</keyword>
<feature type="compositionally biased region" description="Acidic residues" evidence="4">
    <location>
        <begin position="243"/>
        <end position="256"/>
    </location>
</feature>
<dbReference type="OrthoDB" id="61110at2759"/>
<evidence type="ECO:0000256" key="1">
    <source>
        <dbReference type="ARBA" id="ARBA00022658"/>
    </source>
</evidence>
<dbReference type="PROSITE" id="PS00626">
    <property type="entry name" value="RCC1_2"/>
    <property type="match status" value="2"/>
</dbReference>
<feature type="repeat" description="RCC1" evidence="3">
    <location>
        <begin position="533"/>
        <end position="586"/>
    </location>
</feature>
<reference evidence="6 7" key="1">
    <citation type="journal article" date="2016" name="Nat. Commun.">
        <title>Ectomycorrhizal ecology is imprinted in the genome of the dominant symbiotic fungus Cenococcum geophilum.</title>
        <authorList>
            <consortium name="DOE Joint Genome Institute"/>
            <person name="Peter M."/>
            <person name="Kohler A."/>
            <person name="Ohm R.A."/>
            <person name="Kuo A."/>
            <person name="Krutzmann J."/>
            <person name="Morin E."/>
            <person name="Arend M."/>
            <person name="Barry K.W."/>
            <person name="Binder M."/>
            <person name="Choi C."/>
            <person name="Clum A."/>
            <person name="Copeland A."/>
            <person name="Grisel N."/>
            <person name="Haridas S."/>
            <person name="Kipfer T."/>
            <person name="LaButti K."/>
            <person name="Lindquist E."/>
            <person name="Lipzen A."/>
            <person name="Maire R."/>
            <person name="Meier B."/>
            <person name="Mihaltcheva S."/>
            <person name="Molinier V."/>
            <person name="Murat C."/>
            <person name="Poggeler S."/>
            <person name="Quandt C.A."/>
            <person name="Sperisen C."/>
            <person name="Tritt A."/>
            <person name="Tisserant E."/>
            <person name="Crous P.W."/>
            <person name="Henrissat B."/>
            <person name="Nehls U."/>
            <person name="Egli S."/>
            <person name="Spatafora J.W."/>
            <person name="Grigoriev I.V."/>
            <person name="Martin F.M."/>
        </authorList>
    </citation>
    <scope>NUCLEOTIDE SEQUENCE [LARGE SCALE GENOMIC DNA]</scope>
    <source>
        <strain evidence="6 7">CBS 207.34</strain>
    </source>
</reference>
<feature type="repeat" description="RCC1" evidence="3">
    <location>
        <begin position="157"/>
        <end position="213"/>
    </location>
</feature>
<dbReference type="Gene3D" id="2.130.10.30">
    <property type="entry name" value="Regulator of chromosome condensation 1/beta-lactamase-inhibitor protein II"/>
    <property type="match status" value="1"/>
</dbReference>
<dbReference type="EMBL" id="KV748794">
    <property type="protein sequence ID" value="OCL13027.1"/>
    <property type="molecule type" value="Genomic_DNA"/>
</dbReference>
<feature type="compositionally biased region" description="Basic and acidic residues" evidence="4">
    <location>
        <begin position="231"/>
        <end position="242"/>
    </location>
</feature>
<keyword evidence="1" id="KW-0344">Guanine-nucleotide releasing factor</keyword>
<feature type="region of interest" description="Disordered" evidence="4">
    <location>
        <begin position="229"/>
        <end position="271"/>
    </location>
</feature>
<dbReference type="Pfam" id="PF25390">
    <property type="entry name" value="WD40_RLD"/>
    <property type="match status" value="1"/>
</dbReference>
<dbReference type="GO" id="GO:0005085">
    <property type="term" value="F:guanyl-nucleotide exchange factor activity"/>
    <property type="evidence" value="ECO:0007669"/>
    <property type="project" value="TreeGrafter"/>
</dbReference>
<feature type="repeat" description="RCC1" evidence="3">
    <location>
        <begin position="349"/>
        <end position="410"/>
    </location>
</feature>
<accession>A0A8E2F9G0</accession>
<dbReference type="PRINTS" id="PR00633">
    <property type="entry name" value="RCCNDNSATION"/>
</dbReference>
<feature type="repeat" description="RCC1" evidence="3">
    <location>
        <begin position="468"/>
        <end position="532"/>
    </location>
</feature>
<protein>
    <submittedName>
        <fullName evidence="6">RCC1/BLIP-II protein</fullName>
    </submittedName>
</protein>
<dbReference type="Proteomes" id="UP000250140">
    <property type="component" value="Unassembled WGS sequence"/>
</dbReference>
<evidence type="ECO:0000259" key="5">
    <source>
        <dbReference type="Pfam" id="PF25390"/>
    </source>
</evidence>
<dbReference type="InterPro" id="IPR000408">
    <property type="entry name" value="Reg_chr_condens"/>
</dbReference>
<evidence type="ECO:0000313" key="6">
    <source>
        <dbReference type="EMBL" id="OCL13027.1"/>
    </source>
</evidence>
<dbReference type="InterPro" id="IPR051553">
    <property type="entry name" value="Ran_GTPase-activating"/>
</dbReference>
<dbReference type="SUPFAM" id="SSF50985">
    <property type="entry name" value="RCC1/BLIP-II"/>
    <property type="match status" value="1"/>
</dbReference>
<feature type="repeat" description="RCC1" evidence="3">
    <location>
        <begin position="296"/>
        <end position="348"/>
    </location>
</feature>
<feature type="repeat" description="RCC1" evidence="3">
    <location>
        <begin position="214"/>
        <end position="295"/>
    </location>
</feature>
<gene>
    <name evidence="6" type="ORF">AOQ84DRAFT_372548</name>
</gene>
<dbReference type="InterPro" id="IPR058923">
    <property type="entry name" value="RCC1-like_dom"/>
</dbReference>
<dbReference type="PANTHER" id="PTHR45982">
    <property type="entry name" value="REGULATOR OF CHROMOSOME CONDENSATION"/>
    <property type="match status" value="1"/>
</dbReference>
<feature type="compositionally biased region" description="Basic and acidic residues" evidence="4">
    <location>
        <begin position="122"/>
        <end position="131"/>
    </location>
</feature>
<keyword evidence="2" id="KW-0677">Repeat</keyword>
<feature type="region of interest" description="Disordered" evidence="4">
    <location>
        <begin position="1"/>
        <end position="136"/>
    </location>
</feature>
<dbReference type="GO" id="GO:0005737">
    <property type="term" value="C:cytoplasm"/>
    <property type="evidence" value="ECO:0007669"/>
    <property type="project" value="TreeGrafter"/>
</dbReference>
<evidence type="ECO:0000256" key="3">
    <source>
        <dbReference type="PROSITE-ProRule" id="PRU00235"/>
    </source>
</evidence>
<evidence type="ECO:0000256" key="2">
    <source>
        <dbReference type="ARBA" id="ARBA00022737"/>
    </source>
</evidence>
<feature type="domain" description="RCC1-like" evidence="5">
    <location>
        <begin position="159"/>
        <end position="581"/>
    </location>
</feature>
<dbReference type="AlphaFoldDB" id="A0A8E2F9G0"/>
<sequence>MAPATAGRKSSRVANADAAKQVKAAADASKVNKTSAAKPAKKNTKKTAASTAPKANTGAKRTVTVTKAATAKAKASKDVDETSVKRGRPVKEEAKPTKQPAKTTKKRKTPDQEDAGPSTKKPKVEKAEKVVKPKATPKSRLPKLKVIINQPRYTEKVNVYVFGEGSNGELGLGSAKNAIDVKRPRLNPNLLADKVGVVKIATGGMHCVALSHDNQIYTWGVNDQGALGRDTTWDDAKMKDADDNSSDSDSDDDDDSGMNPREATPTAISQEEFPAGTTFVDVAAGDSISFALTDDGLVYGWGTFRKNEGILGFSSDVEVQTRPKLIPQLSKITNIACGANHVLVIDNAHNVYAWGSGQQNQLGRRLTERTMKTALVPSKVIFNDPSDKKASKKITHISCGDYHTFAIGSDNHVWAFGSNNYGETGIPDNAGTDNASLVTPQIVTSLDGKNVKCIKGGAHHSVAVTENGECLVWGRVDGYQMGIKVQDLCDDDVIKDKNGNPKILTVPAAIPGLSQVAWATCGTDHAIAITEQGQAYSWGFSANYQTGLGTDEDVEVATLIDNTAVRGRKLNWAGAGGQYSILTALAEGGEAQNASNSQ</sequence>
<dbReference type="PROSITE" id="PS00625">
    <property type="entry name" value="RCC1_1"/>
    <property type="match status" value="1"/>
</dbReference>
<proteinExistence type="predicted"/>
<feature type="compositionally biased region" description="Basic and acidic residues" evidence="4">
    <location>
        <begin position="75"/>
        <end position="96"/>
    </location>
</feature>
<feature type="compositionally biased region" description="Low complexity" evidence="4">
    <location>
        <begin position="13"/>
        <end position="38"/>
    </location>
</feature>
<organism evidence="6 7">
    <name type="scientific">Glonium stellatum</name>
    <dbReference type="NCBI Taxonomy" id="574774"/>
    <lineage>
        <taxon>Eukaryota</taxon>
        <taxon>Fungi</taxon>
        <taxon>Dikarya</taxon>
        <taxon>Ascomycota</taxon>
        <taxon>Pezizomycotina</taxon>
        <taxon>Dothideomycetes</taxon>
        <taxon>Pleosporomycetidae</taxon>
        <taxon>Gloniales</taxon>
        <taxon>Gloniaceae</taxon>
        <taxon>Glonium</taxon>
    </lineage>
</organism>
<dbReference type="PROSITE" id="PS50012">
    <property type="entry name" value="RCC1_3"/>
    <property type="match status" value="7"/>
</dbReference>